<evidence type="ECO:0000313" key="11">
    <source>
        <dbReference type="EMBL" id="MFC3882121.1"/>
    </source>
</evidence>
<evidence type="ECO:0000256" key="3">
    <source>
        <dbReference type="ARBA" id="ARBA00007171"/>
    </source>
</evidence>
<feature type="domain" description="Penicillin-binding protein transpeptidase" evidence="8">
    <location>
        <begin position="356"/>
        <end position="667"/>
    </location>
</feature>
<sequence>MRKVWKVLLFALFLVTVLSACSNEEQAQERFNEYAKRWNKQDFAGMYEYLSSESKKEISKEEFVSRYKNIYNGVEAKNLKVSVIKPKKEPKAEDGKLPLSLDLNMDTIAGNIAFTKEVTLINEKQKDEKSWYIQWNSGMIFPDLKRDEKIKVQILKGERGEILDRNSSFLAQNGTAAQIGIVPGKLGEQADTTKQQLSKLLNISVESIEKKLGASWVKDELLVSMKTISLKDKATIKAALQYPGVKVGEVPARVYPCEEAGAHLVGYVAPITGELLEKYKDEGYTAQSMIGHAGLENLYESELRARDGAVISIYDKDGNKVKEMVKKEAVNGKDVQLTIDSNTQMALYEQLKNEVGTAAAIHPKTGDVLGLVSTPSFNPNDFSFGIDSNTYQSLVKNPDQPLLNRFTKTFSPGSTFKLITAALILDQHVVTPQTSIQITGKWQKDSSWGGFYVNRVGSLPNVNLRDALVTSDNIYFAKMAVELGADKFEKGVQAFGFGETLPLDYPFAKSKISNSGKIESDITLADSAYGQGQIQMSPLHLALVYSSIVNDGNIIAPRLIKDENKEAEIWKKQVMTPQTGQVVRDGLIGVIEDPKGTAHDAKIPGMRLAGKTGTSELKQAQGQTGEEKGWFVAVDAHNPNLLVAMMIDHVQGRGGSHYVVPKVKQVFEQYQKIPQH</sequence>
<dbReference type="Pfam" id="PF00905">
    <property type="entry name" value="Transpeptidase"/>
    <property type="match status" value="1"/>
</dbReference>
<comment type="subcellular location">
    <subcellularLocation>
        <location evidence="1">Membrane</location>
    </subcellularLocation>
</comment>
<evidence type="ECO:0000259" key="8">
    <source>
        <dbReference type="Pfam" id="PF00905"/>
    </source>
</evidence>
<evidence type="ECO:0000256" key="7">
    <source>
        <dbReference type="SAM" id="SignalP"/>
    </source>
</evidence>
<dbReference type="Pfam" id="PF05223">
    <property type="entry name" value="MecA_N"/>
    <property type="match status" value="1"/>
</dbReference>
<evidence type="ECO:0000256" key="5">
    <source>
        <dbReference type="ARBA" id="ARBA00023136"/>
    </source>
</evidence>
<evidence type="ECO:0000259" key="9">
    <source>
        <dbReference type="Pfam" id="PF03717"/>
    </source>
</evidence>
<dbReference type="InterPro" id="IPR032710">
    <property type="entry name" value="NTF2-like_dom_sf"/>
</dbReference>
<dbReference type="Gene3D" id="3.10.450.100">
    <property type="entry name" value="NTF2-like, domain 1"/>
    <property type="match status" value="1"/>
</dbReference>
<organism evidence="11 12">
    <name type="scientific">Bacillus songklensis</name>
    <dbReference type="NCBI Taxonomy" id="1069116"/>
    <lineage>
        <taxon>Bacteria</taxon>
        <taxon>Bacillati</taxon>
        <taxon>Bacillota</taxon>
        <taxon>Bacilli</taxon>
        <taxon>Bacillales</taxon>
        <taxon>Bacillaceae</taxon>
        <taxon>Bacillus</taxon>
    </lineage>
</organism>
<dbReference type="Gene3D" id="3.30.1390.30">
    <property type="entry name" value="Penicillin-binding protein 2a, domain 3"/>
    <property type="match status" value="1"/>
</dbReference>
<comment type="pathway">
    <text evidence="2">Cell wall biogenesis; peptidoglycan biosynthesis.</text>
</comment>
<dbReference type="Gene3D" id="3.40.710.10">
    <property type="entry name" value="DD-peptidase/beta-lactamase superfamily"/>
    <property type="match status" value="1"/>
</dbReference>
<comment type="similarity">
    <text evidence="3">Belongs to the transpeptidase family.</text>
</comment>
<dbReference type="InterPro" id="IPR050515">
    <property type="entry name" value="Beta-lactam/transpept"/>
</dbReference>
<proteinExistence type="inferred from homology"/>
<name>A0ABV8AZ13_9BACI</name>
<dbReference type="EC" id="3.4.16.4" evidence="4"/>
<dbReference type="EMBL" id="JBHRZT010000007">
    <property type="protein sequence ID" value="MFC3882121.1"/>
    <property type="molecule type" value="Genomic_DNA"/>
</dbReference>
<evidence type="ECO:0000313" key="12">
    <source>
        <dbReference type="Proteomes" id="UP001595752"/>
    </source>
</evidence>
<keyword evidence="12" id="KW-1185">Reference proteome</keyword>
<dbReference type="Gene3D" id="3.90.1310.10">
    <property type="entry name" value="Penicillin-binding protein 2a (Domain 2)"/>
    <property type="match status" value="1"/>
</dbReference>
<dbReference type="InterPro" id="IPR036138">
    <property type="entry name" value="PBP_dimer_sf"/>
</dbReference>
<dbReference type="PROSITE" id="PS51257">
    <property type="entry name" value="PROKAR_LIPOPROTEIN"/>
    <property type="match status" value="1"/>
</dbReference>
<dbReference type="SUPFAM" id="SSF56601">
    <property type="entry name" value="beta-lactamase/transpeptidase-like"/>
    <property type="match status" value="1"/>
</dbReference>
<keyword evidence="5" id="KW-0472">Membrane</keyword>
<feature type="signal peptide" evidence="7">
    <location>
        <begin position="1"/>
        <end position="22"/>
    </location>
</feature>
<dbReference type="PANTHER" id="PTHR30627">
    <property type="entry name" value="PEPTIDOGLYCAN D,D-TRANSPEPTIDASE"/>
    <property type="match status" value="1"/>
</dbReference>
<dbReference type="PANTHER" id="PTHR30627:SF25">
    <property type="entry name" value="PENICILLIN-BINDING PROTEIN 3"/>
    <property type="match status" value="1"/>
</dbReference>
<evidence type="ECO:0000256" key="1">
    <source>
        <dbReference type="ARBA" id="ARBA00004370"/>
    </source>
</evidence>
<dbReference type="InterPro" id="IPR007887">
    <property type="entry name" value="MecA_N"/>
</dbReference>
<dbReference type="InterPro" id="IPR012338">
    <property type="entry name" value="Beta-lactam/transpept-like"/>
</dbReference>
<reference evidence="12" key="1">
    <citation type="journal article" date="2019" name="Int. J. Syst. Evol. Microbiol.">
        <title>The Global Catalogue of Microorganisms (GCM) 10K type strain sequencing project: providing services to taxonomists for standard genome sequencing and annotation.</title>
        <authorList>
            <consortium name="The Broad Institute Genomics Platform"/>
            <consortium name="The Broad Institute Genome Sequencing Center for Infectious Disease"/>
            <person name="Wu L."/>
            <person name="Ma J."/>
        </authorList>
    </citation>
    <scope>NUCLEOTIDE SEQUENCE [LARGE SCALE GENOMIC DNA]</scope>
    <source>
        <strain evidence="12">CCUG 61889</strain>
    </source>
</reference>
<dbReference type="InterPro" id="IPR001460">
    <property type="entry name" value="PCN-bd_Tpept"/>
</dbReference>
<accession>A0ABV8AZ13</accession>
<dbReference type="RefSeq" id="WP_377911304.1">
    <property type="nucleotide sequence ID" value="NZ_JBHRZT010000007.1"/>
</dbReference>
<evidence type="ECO:0000256" key="4">
    <source>
        <dbReference type="ARBA" id="ARBA00012448"/>
    </source>
</evidence>
<dbReference type="InterPro" id="IPR005311">
    <property type="entry name" value="PBP_dimer"/>
</dbReference>
<evidence type="ECO:0000256" key="2">
    <source>
        <dbReference type="ARBA" id="ARBA00004752"/>
    </source>
</evidence>
<evidence type="ECO:0000259" key="10">
    <source>
        <dbReference type="Pfam" id="PF05223"/>
    </source>
</evidence>
<feature type="domain" description="NTF2-like N-terminal transpeptidase" evidence="10">
    <location>
        <begin position="26"/>
        <end position="147"/>
    </location>
</feature>
<dbReference type="Pfam" id="PF03717">
    <property type="entry name" value="PBP_dimer"/>
    <property type="match status" value="1"/>
</dbReference>
<dbReference type="SUPFAM" id="SSF54427">
    <property type="entry name" value="NTF2-like"/>
    <property type="match status" value="1"/>
</dbReference>
<dbReference type="Proteomes" id="UP001595752">
    <property type="component" value="Unassembled WGS sequence"/>
</dbReference>
<feature type="chain" id="PRO_5045377086" description="serine-type D-Ala-D-Ala carboxypeptidase" evidence="7">
    <location>
        <begin position="23"/>
        <end position="676"/>
    </location>
</feature>
<keyword evidence="7" id="KW-0732">Signal</keyword>
<comment type="catalytic activity">
    <reaction evidence="6">
        <text>Preferential cleavage: (Ac)2-L-Lys-D-Ala-|-D-Ala. Also transpeptidation of peptidyl-alanyl moieties that are N-acyl substituents of D-alanine.</text>
        <dbReference type="EC" id="3.4.16.4"/>
    </reaction>
</comment>
<evidence type="ECO:0000256" key="6">
    <source>
        <dbReference type="ARBA" id="ARBA00034000"/>
    </source>
</evidence>
<gene>
    <name evidence="11" type="ORF">ACFOU2_00725</name>
</gene>
<feature type="domain" description="Penicillin-binding protein dimerisation" evidence="9">
    <location>
        <begin position="156"/>
        <end position="323"/>
    </location>
</feature>
<dbReference type="SUPFAM" id="SSF56519">
    <property type="entry name" value="Penicillin binding protein dimerisation domain"/>
    <property type="match status" value="1"/>
</dbReference>
<comment type="caution">
    <text evidence="11">The sequence shown here is derived from an EMBL/GenBank/DDBJ whole genome shotgun (WGS) entry which is preliminary data.</text>
</comment>
<protein>
    <recommendedName>
        <fullName evidence="4">serine-type D-Ala-D-Ala carboxypeptidase</fullName>
        <ecNumber evidence="4">3.4.16.4</ecNumber>
    </recommendedName>
</protein>